<dbReference type="GO" id="GO:0031085">
    <property type="term" value="C:BLOC-3 complex"/>
    <property type="evidence" value="ECO:0007669"/>
    <property type="project" value="TreeGrafter"/>
</dbReference>
<dbReference type="InterPro" id="IPR026053">
    <property type="entry name" value="HPS1"/>
</dbReference>
<dbReference type="HOGENOM" id="CLU_016960_1_0_1"/>
<dbReference type="InterPro" id="IPR043971">
    <property type="entry name" value="FUZ/MON1/HPS1_longin_2"/>
</dbReference>
<dbReference type="Pfam" id="PF19037">
    <property type="entry name" value="Fuz_longin_2"/>
    <property type="match status" value="1"/>
</dbReference>
<dbReference type="GO" id="GO:0016192">
    <property type="term" value="P:vesicle-mediated transport"/>
    <property type="evidence" value="ECO:0007669"/>
    <property type="project" value="InterPro"/>
</dbReference>
<dbReference type="GeneTree" id="ENSGT00390000015298"/>
<dbReference type="Pfam" id="PF19038">
    <property type="entry name" value="Fuz_longin_3"/>
    <property type="match status" value="1"/>
</dbReference>
<accession>S4RTB9</accession>
<feature type="domain" description="FUZ/MON1/HPS1 third Longin" evidence="3">
    <location>
        <begin position="554"/>
        <end position="707"/>
    </location>
</feature>
<reference evidence="4" key="2">
    <citation type="submission" date="2025-09" db="UniProtKB">
        <authorList>
            <consortium name="Ensembl"/>
        </authorList>
    </citation>
    <scope>IDENTIFICATION</scope>
</reference>
<feature type="region of interest" description="Disordered" evidence="1">
    <location>
        <begin position="279"/>
        <end position="301"/>
    </location>
</feature>
<protein>
    <submittedName>
        <fullName evidence="4">HPS1 biogenesis of lysosomal organelles complex 3 subunit 1</fullName>
    </submittedName>
</protein>
<dbReference type="PANTHER" id="PTHR12761">
    <property type="entry name" value="HERMANSKY-PUDLAK SYNDROME PROTEIN 1"/>
    <property type="match status" value="1"/>
</dbReference>
<dbReference type="GO" id="GO:0005085">
    <property type="term" value="F:guanyl-nucleotide exchange factor activity"/>
    <property type="evidence" value="ECO:0007669"/>
    <property type="project" value="TreeGrafter"/>
</dbReference>
<dbReference type="InterPro" id="IPR043970">
    <property type="entry name" value="FUZ/MON1/HPS1_longin_3"/>
</dbReference>
<dbReference type="PANTHER" id="PTHR12761:SF1">
    <property type="entry name" value="BLOC-3 COMPLEX MEMBER HPS1"/>
    <property type="match status" value="1"/>
</dbReference>
<organism evidence="4">
    <name type="scientific">Petromyzon marinus</name>
    <name type="common">Sea lamprey</name>
    <dbReference type="NCBI Taxonomy" id="7757"/>
    <lineage>
        <taxon>Eukaryota</taxon>
        <taxon>Metazoa</taxon>
        <taxon>Chordata</taxon>
        <taxon>Craniata</taxon>
        <taxon>Vertebrata</taxon>
        <taxon>Cyclostomata</taxon>
        <taxon>Hyperoartia</taxon>
        <taxon>Petromyzontiformes</taxon>
        <taxon>Petromyzontidae</taxon>
        <taxon>Petromyzon</taxon>
    </lineage>
</organism>
<evidence type="ECO:0000259" key="3">
    <source>
        <dbReference type="Pfam" id="PF19038"/>
    </source>
</evidence>
<dbReference type="OMA" id="GLVHFMY"/>
<dbReference type="STRING" id="7757.ENSPMAP00000008459"/>
<dbReference type="AlphaFoldDB" id="S4RTB9"/>
<reference evidence="4" key="1">
    <citation type="submission" date="2025-08" db="UniProtKB">
        <authorList>
            <consortium name="Ensembl"/>
        </authorList>
    </citation>
    <scope>IDENTIFICATION</scope>
</reference>
<sequence length="714" mass="78751">MKCLLIADSSADVKFVWADAAFAARLHRAAGGVDASPEQEVPAALDMDSLVYRMFAPLVASATVLETELEDSYASFECLGDGRYRAAALRGPPLVAVSACAAPHGAETDLARDIFALRRLVEFRFGLACHDSELLRKALKPPGLEKRRRVWAELDATLSALARLRDTEQGFLVEAVERIASPQLAEGCLERLEKVVIAANAVPEREREGEEVVHAFILVHTKLLAFYSARNAGVLAPSDLLLLILVAQKMFPRREEGNGAASEGASTPTAAADKHFVRSEAVNPRSQSPSRFSQNTSSEEDFQMALESVADETVLAELTEGGCRSGGSSTLAASSVPFVFGLEAQRVAVSVGAGHCEDDNDDDKLPKRVFLETGGRESYSPFTPHNLYCYEVHPGITLSLLSRGPSSRLAAPMSSLLDYFVSVEKIFDEGIRPRLKDDMDRKMKQIVDCQKIGRSQTTSLQEVWQLFKRKLLVKSSETLDVDCLTSACRTIQKYLCKAFSVLYLLDTPSARMYRSLEEIALQSMRKKLEDYKDFLLVKSARNITMAAYLEKFPGLVHFLYMDRALGLLVAPALLTEGGSELGHGAIAAVVRDLVWWFVSFARRMLRHGYNSIALRKGDFVCSYFLWFRDTGGKSLAAPDLKADVEEGPAGQPVGVLAGDSYRRLMWLSARRRQEEVRCYEMVALHLAVVPAECIAQQCQQLVKTLWEPPGLPLL</sequence>
<feature type="domain" description="FUZ/MON1/HPS1 second Longin" evidence="2">
    <location>
        <begin position="211"/>
        <end position="400"/>
    </location>
</feature>
<evidence type="ECO:0000256" key="1">
    <source>
        <dbReference type="SAM" id="MobiDB-lite"/>
    </source>
</evidence>
<name>S4RTB9_PETMA</name>
<dbReference type="Ensembl" id="ENSPMAT00000008497.1">
    <property type="protein sequence ID" value="ENSPMAP00000008459.1"/>
    <property type="gene ID" value="ENSPMAG00000007685.1"/>
</dbReference>
<feature type="compositionally biased region" description="Polar residues" evidence="1">
    <location>
        <begin position="284"/>
        <end position="297"/>
    </location>
</feature>
<evidence type="ECO:0000313" key="4">
    <source>
        <dbReference type="Ensembl" id="ENSPMAP00000008459.1"/>
    </source>
</evidence>
<proteinExistence type="predicted"/>
<evidence type="ECO:0000259" key="2">
    <source>
        <dbReference type="Pfam" id="PF19037"/>
    </source>
</evidence>